<keyword evidence="1" id="KW-1133">Transmembrane helix</keyword>
<evidence type="ECO:0000256" key="1">
    <source>
        <dbReference type="SAM" id="Phobius"/>
    </source>
</evidence>
<keyword evidence="1" id="KW-0812">Transmembrane</keyword>
<sequence>MRWFLVLFVLLLVLLSCMPFLSKFGLGRLPGDLNFTVFGRRIELPFMSTILLAAVALVIARLI</sequence>
<feature type="transmembrane region" description="Helical" evidence="1">
    <location>
        <begin position="43"/>
        <end position="62"/>
    </location>
</feature>
<dbReference type="RefSeq" id="WP_120175904.1">
    <property type="nucleotide sequence ID" value="NZ_AP018786.1"/>
</dbReference>
<evidence type="ECO:0000313" key="2">
    <source>
        <dbReference type="EMBL" id="BBF22244.1"/>
    </source>
</evidence>
<dbReference type="AlphaFoldDB" id="A0A2Z6I785"/>
<keyword evidence="3" id="KW-1185">Reference proteome</keyword>
<dbReference type="Proteomes" id="UP000271003">
    <property type="component" value="Chromosome"/>
</dbReference>
<dbReference type="Pfam" id="PF11146">
    <property type="entry name" value="DUF2905"/>
    <property type="match status" value="1"/>
</dbReference>
<dbReference type="OrthoDB" id="9811610at2"/>
<proteinExistence type="predicted"/>
<gene>
    <name evidence="2" type="ORF">SUTMEG_01350</name>
</gene>
<dbReference type="KEGG" id="sutt:SUTMEG_01350"/>
<evidence type="ECO:0000313" key="3">
    <source>
        <dbReference type="Proteomes" id="UP000271003"/>
    </source>
</evidence>
<protein>
    <recommendedName>
        <fullName evidence="4">DUF2905 domain-containing protein</fullName>
    </recommendedName>
</protein>
<dbReference type="InterPro" id="IPR021320">
    <property type="entry name" value="DUF2905"/>
</dbReference>
<dbReference type="EMBL" id="AP018786">
    <property type="protein sequence ID" value="BBF22244.1"/>
    <property type="molecule type" value="Genomic_DNA"/>
</dbReference>
<keyword evidence="1" id="KW-0472">Membrane</keyword>
<reference evidence="2 3" key="1">
    <citation type="journal article" date="2018" name="Int. J. Syst. Evol. Microbiol.">
        <title>Mesosutterella multiformis gen. nov., sp. nov., a member of the family Sutterellaceae and Sutterella megalosphaeroides sp. nov., isolated from human faeces.</title>
        <authorList>
            <person name="Sakamoto M."/>
            <person name="Ikeyama N."/>
            <person name="Kunihiro T."/>
            <person name="Iino T."/>
            <person name="Yuki M."/>
            <person name="Ohkuma M."/>
        </authorList>
    </citation>
    <scope>NUCLEOTIDE SEQUENCE [LARGE SCALE GENOMIC DNA]</scope>
    <source>
        <strain evidence="2 3">6FBBBH3</strain>
    </source>
</reference>
<evidence type="ECO:0008006" key="4">
    <source>
        <dbReference type="Google" id="ProtNLM"/>
    </source>
</evidence>
<accession>A0A2Z6I785</accession>
<name>A0A2Z6I785_9BURK</name>
<organism evidence="2 3">
    <name type="scientific">Sutterella megalosphaeroides</name>
    <dbReference type="NCBI Taxonomy" id="2494234"/>
    <lineage>
        <taxon>Bacteria</taxon>
        <taxon>Pseudomonadati</taxon>
        <taxon>Pseudomonadota</taxon>
        <taxon>Betaproteobacteria</taxon>
        <taxon>Burkholderiales</taxon>
        <taxon>Sutterellaceae</taxon>
        <taxon>Sutterella</taxon>
    </lineage>
</organism>
<dbReference type="PROSITE" id="PS51257">
    <property type="entry name" value="PROKAR_LIPOPROTEIN"/>
    <property type="match status" value="1"/>
</dbReference>